<evidence type="ECO:0000256" key="4">
    <source>
        <dbReference type="ARBA" id="ARBA00022729"/>
    </source>
</evidence>
<name>A0A1N6FYI1_9BACT</name>
<keyword evidence="3" id="KW-0479">Metal-binding</keyword>
<evidence type="ECO:0000256" key="1">
    <source>
        <dbReference type="ARBA" id="ARBA00001913"/>
    </source>
</evidence>
<gene>
    <name evidence="9" type="ORF">SAMN04488055_2483</name>
</gene>
<evidence type="ECO:0000313" key="10">
    <source>
        <dbReference type="Proteomes" id="UP000185003"/>
    </source>
</evidence>
<evidence type="ECO:0000256" key="7">
    <source>
        <dbReference type="SAM" id="SignalP"/>
    </source>
</evidence>
<dbReference type="AlphaFoldDB" id="A0A1N6FYI1"/>
<sequence>MRFLICWMLAACLFNESAAAQQAGKKNVLFIIVDDLKPVLGCYGDTNARTPNIDRLAANGRVFDRAYCQEAVCAPSRASFMTGRRPDQLKIWGLSQPFRPLHPTIITLPQYFKNNGYTTAAAGKIYHDPPAHHDPASWSWPALLGVTGNGPGTKYVLTENAGRSKAAATERAAVEDTGYIDGKVAEAAIDLLSRLKDKPFFLAVGFRRPHLPFTAPDRYWQQFDGRSLPLPDTTVPRNAPAIAFHQSQELRGYTDIPEQGAIPGEKVKELLQGYYAAVSYTDAQIGKLLAALDSHGLTSNTIVVLLSDHGFHLGEQGMWAKATNFENATRVPLIINAPGTVAKAGHTSVLTELVDLYPTLTALCGLPVPNGLAGKSLVPVLTNARAAVKNYALSQFIRPYAALSDESRIAAMGYSLRTGRYRFTEWYDFKTQALIATELYNDEGTVNLAAEPLQAKNVADLRTQLKKLVGEKK</sequence>
<dbReference type="InterPro" id="IPR024607">
    <property type="entry name" value="Sulfatase_CS"/>
</dbReference>
<comment type="cofactor">
    <cofactor evidence="1">
        <name>Ca(2+)</name>
        <dbReference type="ChEBI" id="CHEBI:29108"/>
    </cofactor>
</comment>
<evidence type="ECO:0000259" key="8">
    <source>
        <dbReference type="Pfam" id="PF00884"/>
    </source>
</evidence>
<dbReference type="InterPro" id="IPR035874">
    <property type="entry name" value="IDS"/>
</dbReference>
<dbReference type="RefSeq" id="WP_074239542.1">
    <property type="nucleotide sequence ID" value="NZ_FSRA01000001.1"/>
</dbReference>
<dbReference type="Proteomes" id="UP000185003">
    <property type="component" value="Unassembled WGS sequence"/>
</dbReference>
<dbReference type="STRING" id="536979.SAMN04488055_2483"/>
<keyword evidence="5" id="KW-0378">Hydrolase</keyword>
<dbReference type="SUPFAM" id="SSF53649">
    <property type="entry name" value="Alkaline phosphatase-like"/>
    <property type="match status" value="1"/>
</dbReference>
<dbReference type="GO" id="GO:0005737">
    <property type="term" value="C:cytoplasm"/>
    <property type="evidence" value="ECO:0007669"/>
    <property type="project" value="TreeGrafter"/>
</dbReference>
<dbReference type="Gene3D" id="3.40.720.10">
    <property type="entry name" value="Alkaline Phosphatase, subunit A"/>
    <property type="match status" value="1"/>
</dbReference>
<evidence type="ECO:0000256" key="6">
    <source>
        <dbReference type="ARBA" id="ARBA00022837"/>
    </source>
</evidence>
<dbReference type="PROSITE" id="PS00149">
    <property type="entry name" value="SULFATASE_2"/>
    <property type="match status" value="1"/>
</dbReference>
<evidence type="ECO:0000313" key="9">
    <source>
        <dbReference type="EMBL" id="SIO00324.1"/>
    </source>
</evidence>
<dbReference type="PROSITE" id="PS00523">
    <property type="entry name" value="SULFATASE_1"/>
    <property type="match status" value="1"/>
</dbReference>
<dbReference type="Pfam" id="PF00884">
    <property type="entry name" value="Sulfatase"/>
    <property type="match status" value="1"/>
</dbReference>
<dbReference type="GO" id="GO:0004423">
    <property type="term" value="F:iduronate-2-sulfatase activity"/>
    <property type="evidence" value="ECO:0007669"/>
    <property type="project" value="InterPro"/>
</dbReference>
<keyword evidence="10" id="KW-1185">Reference proteome</keyword>
<dbReference type="InterPro" id="IPR017850">
    <property type="entry name" value="Alkaline_phosphatase_core_sf"/>
</dbReference>
<evidence type="ECO:0000256" key="3">
    <source>
        <dbReference type="ARBA" id="ARBA00022723"/>
    </source>
</evidence>
<feature type="signal peptide" evidence="7">
    <location>
        <begin position="1"/>
        <end position="19"/>
    </location>
</feature>
<protein>
    <submittedName>
        <fullName evidence="9">Arylsulfatase A</fullName>
    </submittedName>
</protein>
<feature type="domain" description="Sulfatase N-terminal" evidence="8">
    <location>
        <begin position="26"/>
        <end position="365"/>
    </location>
</feature>
<organism evidence="9 10">
    <name type="scientific">Chitinophaga niabensis</name>
    <dbReference type="NCBI Taxonomy" id="536979"/>
    <lineage>
        <taxon>Bacteria</taxon>
        <taxon>Pseudomonadati</taxon>
        <taxon>Bacteroidota</taxon>
        <taxon>Chitinophagia</taxon>
        <taxon>Chitinophagales</taxon>
        <taxon>Chitinophagaceae</taxon>
        <taxon>Chitinophaga</taxon>
    </lineage>
</organism>
<feature type="chain" id="PRO_5012319929" evidence="7">
    <location>
        <begin position="20"/>
        <end position="473"/>
    </location>
</feature>
<dbReference type="CDD" id="cd16030">
    <property type="entry name" value="iduronate-2-sulfatase"/>
    <property type="match status" value="1"/>
</dbReference>
<keyword evidence="4 7" id="KW-0732">Signal</keyword>
<dbReference type="GO" id="GO:0046872">
    <property type="term" value="F:metal ion binding"/>
    <property type="evidence" value="ECO:0007669"/>
    <property type="project" value="UniProtKB-KW"/>
</dbReference>
<comment type="similarity">
    <text evidence="2">Belongs to the sulfatase family.</text>
</comment>
<dbReference type="PANTHER" id="PTHR45953">
    <property type="entry name" value="IDURONATE 2-SULFATASE"/>
    <property type="match status" value="1"/>
</dbReference>
<accession>A0A1N6FYI1</accession>
<dbReference type="EMBL" id="FSRA01000001">
    <property type="protein sequence ID" value="SIO00324.1"/>
    <property type="molecule type" value="Genomic_DNA"/>
</dbReference>
<keyword evidence="6" id="KW-0106">Calcium</keyword>
<proteinExistence type="inferred from homology"/>
<reference evidence="10" key="1">
    <citation type="submission" date="2016-11" db="EMBL/GenBank/DDBJ databases">
        <authorList>
            <person name="Varghese N."/>
            <person name="Submissions S."/>
        </authorList>
    </citation>
    <scope>NUCLEOTIDE SEQUENCE [LARGE SCALE GENOMIC DNA]</scope>
    <source>
        <strain evidence="10">DSM 24787</strain>
    </source>
</reference>
<evidence type="ECO:0000256" key="5">
    <source>
        <dbReference type="ARBA" id="ARBA00022801"/>
    </source>
</evidence>
<evidence type="ECO:0000256" key="2">
    <source>
        <dbReference type="ARBA" id="ARBA00008779"/>
    </source>
</evidence>
<dbReference type="OrthoDB" id="9763552at2"/>
<dbReference type="InterPro" id="IPR000917">
    <property type="entry name" value="Sulfatase_N"/>
</dbReference>
<dbReference type="PANTHER" id="PTHR45953:SF1">
    <property type="entry name" value="IDURONATE 2-SULFATASE"/>
    <property type="match status" value="1"/>
</dbReference>